<accession>A0A3B0VCS8</accession>
<organism evidence="1">
    <name type="scientific">hydrothermal vent metagenome</name>
    <dbReference type="NCBI Taxonomy" id="652676"/>
    <lineage>
        <taxon>unclassified sequences</taxon>
        <taxon>metagenomes</taxon>
        <taxon>ecological metagenomes</taxon>
    </lineage>
</organism>
<gene>
    <name evidence="1" type="ORF">MNBD_BACTEROID07-905</name>
</gene>
<evidence type="ECO:0000313" key="1">
    <source>
        <dbReference type="EMBL" id="VAW29766.1"/>
    </source>
</evidence>
<reference evidence="1" key="1">
    <citation type="submission" date="2018-06" db="EMBL/GenBank/DDBJ databases">
        <authorList>
            <person name="Zhirakovskaya E."/>
        </authorList>
    </citation>
    <scope>NUCLEOTIDE SEQUENCE</scope>
</reference>
<name>A0A3B0VCS8_9ZZZZ</name>
<protein>
    <submittedName>
        <fullName evidence="1">Uncharacterized protein</fullName>
    </submittedName>
</protein>
<proteinExistence type="predicted"/>
<dbReference type="AlphaFoldDB" id="A0A3B0VCS8"/>
<sequence>MQGVNAALVPDKKTECIYSLLLYLQPANFTCHKSHKILPLQPMKLLIIEDDCEIQESILAYLGQNIDMQFLP</sequence>
<dbReference type="EMBL" id="UOET01000422">
    <property type="protein sequence ID" value="VAW29766.1"/>
    <property type="molecule type" value="Genomic_DNA"/>
</dbReference>